<feature type="chain" id="PRO_5010959896" evidence="1">
    <location>
        <begin position="23"/>
        <end position="105"/>
    </location>
</feature>
<protein>
    <submittedName>
        <fullName evidence="2 3">Secreted protein, putative</fullName>
    </submittedName>
</protein>
<dbReference type="GO" id="GO:0005576">
    <property type="term" value="C:extracellular region"/>
    <property type="evidence" value="ECO:0007669"/>
    <property type="project" value="InterPro"/>
</dbReference>
<keyword evidence="1" id="KW-0732">Signal</keyword>
<dbReference type="GO" id="GO:0008047">
    <property type="term" value="F:enzyme activator activity"/>
    <property type="evidence" value="ECO:0007669"/>
    <property type="project" value="InterPro"/>
</dbReference>
<evidence type="ECO:0000256" key="1">
    <source>
        <dbReference type="SAM" id="SignalP"/>
    </source>
</evidence>
<dbReference type="Gene3D" id="2.10.80.10">
    <property type="entry name" value="Lipase, subunit A"/>
    <property type="match status" value="1"/>
</dbReference>
<evidence type="ECO:0000313" key="2">
    <source>
        <dbReference type="EMBL" id="EEC19656.1"/>
    </source>
</evidence>
<accession>B7QLD4</accession>
<evidence type="ECO:0000313" key="3">
    <source>
        <dbReference type="EnsemblMetazoa" id="ISCW024850-PA"/>
    </source>
</evidence>
<dbReference type="VEuPathDB" id="VectorBase:ISCW024850"/>
<dbReference type="OrthoDB" id="6487910at2759"/>
<dbReference type="VEuPathDB" id="VectorBase:ISCP_029812"/>
<sequence length="105" mass="11278">MKNTLCAAFVFGVVVAAMLVDCDDSMEQRPVWPPYVSSRPGRSRGVGEPCAVGTDCKDGTCCVRSSYNHSRTCQNLGLHGQECSDSPIKGQVFDDHCPCTLGNCC</sequence>
<dbReference type="GO" id="GO:0016042">
    <property type="term" value="P:lipid catabolic process"/>
    <property type="evidence" value="ECO:0007669"/>
    <property type="project" value="InterPro"/>
</dbReference>
<proteinExistence type="predicted"/>
<dbReference type="InterPro" id="IPR001981">
    <property type="entry name" value="Colipase"/>
</dbReference>
<dbReference type="AlphaFoldDB" id="B7QLD4"/>
<gene>
    <name evidence="2" type="ORF">IscW_ISCW024850</name>
</gene>
<dbReference type="EMBL" id="ABJB010145290">
    <property type="status" value="NOT_ANNOTATED_CDS"/>
    <property type="molecule type" value="Genomic_DNA"/>
</dbReference>
<reference evidence="2 4" key="1">
    <citation type="submission" date="2008-03" db="EMBL/GenBank/DDBJ databases">
        <title>Annotation of Ixodes scapularis.</title>
        <authorList>
            <consortium name="Ixodes scapularis Genome Project Consortium"/>
            <person name="Caler E."/>
            <person name="Hannick L.I."/>
            <person name="Bidwell S."/>
            <person name="Joardar V."/>
            <person name="Thiagarajan M."/>
            <person name="Amedeo P."/>
            <person name="Galinsky K.J."/>
            <person name="Schobel S."/>
            <person name="Inman J."/>
            <person name="Hostetler J."/>
            <person name="Miller J."/>
            <person name="Hammond M."/>
            <person name="Megy K."/>
            <person name="Lawson D."/>
            <person name="Kodira C."/>
            <person name="Sutton G."/>
            <person name="Meyer J."/>
            <person name="Hill C.A."/>
            <person name="Birren B."/>
            <person name="Nene V."/>
            <person name="Collins F."/>
            <person name="Alarcon-Chaidez F."/>
            <person name="Wikel S."/>
            <person name="Strausberg R."/>
        </authorList>
    </citation>
    <scope>NUCLEOTIDE SEQUENCE [LARGE SCALE GENOMIC DNA]</scope>
    <source>
        <strain evidence="4">Wikel</strain>
        <strain evidence="2">Wikel colony</strain>
    </source>
</reference>
<dbReference type="PaxDb" id="6945-B7QLD4"/>
<keyword evidence="4" id="KW-1185">Reference proteome</keyword>
<name>B7QLD4_IXOSC</name>
<dbReference type="PANTHER" id="PTHR10041">
    <property type="entry name" value="COLIPASE"/>
    <property type="match status" value="1"/>
</dbReference>
<dbReference type="Proteomes" id="UP000001555">
    <property type="component" value="Unassembled WGS sequence"/>
</dbReference>
<organism>
    <name type="scientific">Ixodes scapularis</name>
    <name type="common">Black-legged tick</name>
    <name type="synonym">Deer tick</name>
    <dbReference type="NCBI Taxonomy" id="6945"/>
    <lineage>
        <taxon>Eukaryota</taxon>
        <taxon>Metazoa</taxon>
        <taxon>Ecdysozoa</taxon>
        <taxon>Arthropoda</taxon>
        <taxon>Chelicerata</taxon>
        <taxon>Arachnida</taxon>
        <taxon>Acari</taxon>
        <taxon>Parasitiformes</taxon>
        <taxon>Ixodida</taxon>
        <taxon>Ixodoidea</taxon>
        <taxon>Ixodidae</taxon>
        <taxon>Ixodinae</taxon>
        <taxon>Ixodes</taxon>
    </lineage>
</organism>
<feature type="non-terminal residue" evidence="2">
    <location>
        <position position="105"/>
    </location>
</feature>
<dbReference type="EnsemblMetazoa" id="ISCW024850-RA">
    <property type="protein sequence ID" value="ISCW024850-PA"/>
    <property type="gene ID" value="ISCW024850"/>
</dbReference>
<dbReference type="VEuPathDB" id="VectorBase:ISCI024850"/>
<feature type="signal peptide" evidence="1">
    <location>
        <begin position="1"/>
        <end position="22"/>
    </location>
</feature>
<evidence type="ECO:0000313" key="4">
    <source>
        <dbReference type="Proteomes" id="UP000001555"/>
    </source>
</evidence>
<dbReference type="HOGENOM" id="CLU_173543_0_0_1"/>
<dbReference type="PANTHER" id="PTHR10041:SF5">
    <property type="entry name" value="LEUCINE-RICH COLIPASE-LIKE PROTEIN 1"/>
    <property type="match status" value="1"/>
</dbReference>
<dbReference type="GO" id="GO:0007586">
    <property type="term" value="P:digestion"/>
    <property type="evidence" value="ECO:0007669"/>
    <property type="project" value="InterPro"/>
</dbReference>
<reference evidence="3" key="2">
    <citation type="submission" date="2020-05" db="UniProtKB">
        <authorList>
            <consortium name="EnsemblMetazoa"/>
        </authorList>
    </citation>
    <scope>IDENTIFICATION</scope>
    <source>
        <strain evidence="3">wikel</strain>
    </source>
</reference>
<dbReference type="EMBL" id="DS964887">
    <property type="protein sequence ID" value="EEC19656.1"/>
    <property type="molecule type" value="Genomic_DNA"/>
</dbReference>